<keyword evidence="1" id="KW-0812">Transmembrane</keyword>
<dbReference type="EMBL" id="CH916369">
    <property type="protein sequence ID" value="EDV92848.1"/>
    <property type="molecule type" value="Genomic_DNA"/>
</dbReference>
<dbReference type="FunCoup" id="B4JHU0">
    <property type="interactions" value="14"/>
</dbReference>
<dbReference type="HOGENOM" id="CLU_2160961_0_0_1"/>
<dbReference type="OrthoDB" id="7997432at2759"/>
<dbReference type="Proteomes" id="UP000001070">
    <property type="component" value="Unassembled WGS sequence"/>
</dbReference>
<proteinExistence type="predicted"/>
<dbReference type="AlphaFoldDB" id="B4JHU0"/>
<accession>B4JHU0</accession>
<dbReference type="KEGG" id="dgr:6563428"/>
<evidence type="ECO:0000256" key="1">
    <source>
        <dbReference type="SAM" id="Phobius"/>
    </source>
</evidence>
<keyword evidence="3" id="KW-1185">Reference proteome</keyword>
<dbReference type="InParanoid" id="B4JHU0"/>
<name>B4JHU0_DROGR</name>
<dbReference type="OMA" id="SDVPMAC"/>
<keyword evidence="1" id="KW-1133">Transmembrane helix</keyword>
<keyword evidence="1" id="KW-0472">Membrane</keyword>
<organism evidence="3">
    <name type="scientific">Drosophila grimshawi</name>
    <name type="common">Hawaiian fruit fly</name>
    <name type="synonym">Idiomyia grimshawi</name>
    <dbReference type="NCBI Taxonomy" id="7222"/>
    <lineage>
        <taxon>Eukaryota</taxon>
        <taxon>Metazoa</taxon>
        <taxon>Ecdysozoa</taxon>
        <taxon>Arthropoda</taxon>
        <taxon>Hexapoda</taxon>
        <taxon>Insecta</taxon>
        <taxon>Pterygota</taxon>
        <taxon>Neoptera</taxon>
        <taxon>Endopterygota</taxon>
        <taxon>Diptera</taxon>
        <taxon>Brachycera</taxon>
        <taxon>Muscomorpha</taxon>
        <taxon>Ephydroidea</taxon>
        <taxon>Drosophilidae</taxon>
        <taxon>Drosophila</taxon>
        <taxon>Hawaiian Drosophila</taxon>
    </lineage>
</organism>
<evidence type="ECO:0000313" key="3">
    <source>
        <dbReference type="Proteomes" id="UP000001070"/>
    </source>
</evidence>
<feature type="transmembrane region" description="Helical" evidence="1">
    <location>
        <begin position="20"/>
        <end position="42"/>
    </location>
</feature>
<reference evidence="2 3" key="1">
    <citation type="journal article" date="2007" name="Nature">
        <title>Evolution of genes and genomes on the Drosophila phylogeny.</title>
        <authorList>
            <consortium name="Drosophila 12 Genomes Consortium"/>
            <person name="Clark A.G."/>
            <person name="Eisen M.B."/>
            <person name="Smith D.R."/>
            <person name="Bergman C.M."/>
            <person name="Oliver B."/>
            <person name="Markow T.A."/>
            <person name="Kaufman T.C."/>
            <person name="Kellis M."/>
            <person name="Gelbart W."/>
            <person name="Iyer V.N."/>
            <person name="Pollard D.A."/>
            <person name="Sackton T.B."/>
            <person name="Larracuente A.M."/>
            <person name="Singh N.D."/>
            <person name="Abad J.P."/>
            <person name="Abt D.N."/>
            <person name="Adryan B."/>
            <person name="Aguade M."/>
            <person name="Akashi H."/>
            <person name="Anderson W.W."/>
            <person name="Aquadro C.F."/>
            <person name="Ardell D.H."/>
            <person name="Arguello R."/>
            <person name="Artieri C.G."/>
            <person name="Barbash D.A."/>
            <person name="Barker D."/>
            <person name="Barsanti P."/>
            <person name="Batterham P."/>
            <person name="Batzoglou S."/>
            <person name="Begun D."/>
            <person name="Bhutkar A."/>
            <person name="Blanco E."/>
            <person name="Bosak S.A."/>
            <person name="Bradley R.K."/>
            <person name="Brand A.D."/>
            <person name="Brent M.R."/>
            <person name="Brooks A.N."/>
            <person name="Brown R.H."/>
            <person name="Butlin R.K."/>
            <person name="Caggese C."/>
            <person name="Calvi B.R."/>
            <person name="Bernardo de Carvalho A."/>
            <person name="Caspi A."/>
            <person name="Castrezana S."/>
            <person name="Celniker S.E."/>
            <person name="Chang J.L."/>
            <person name="Chapple C."/>
            <person name="Chatterji S."/>
            <person name="Chinwalla A."/>
            <person name="Civetta A."/>
            <person name="Clifton S.W."/>
            <person name="Comeron J.M."/>
            <person name="Costello J.C."/>
            <person name="Coyne J.A."/>
            <person name="Daub J."/>
            <person name="David R.G."/>
            <person name="Delcher A.L."/>
            <person name="Delehaunty K."/>
            <person name="Do C.B."/>
            <person name="Ebling H."/>
            <person name="Edwards K."/>
            <person name="Eickbush T."/>
            <person name="Evans J.D."/>
            <person name="Filipski A."/>
            <person name="Findeiss S."/>
            <person name="Freyhult E."/>
            <person name="Fulton L."/>
            <person name="Fulton R."/>
            <person name="Garcia A.C."/>
            <person name="Gardiner A."/>
            <person name="Garfield D.A."/>
            <person name="Garvin B.E."/>
            <person name="Gibson G."/>
            <person name="Gilbert D."/>
            <person name="Gnerre S."/>
            <person name="Godfrey J."/>
            <person name="Good R."/>
            <person name="Gotea V."/>
            <person name="Gravely B."/>
            <person name="Greenberg A.J."/>
            <person name="Griffiths-Jones S."/>
            <person name="Gross S."/>
            <person name="Guigo R."/>
            <person name="Gustafson E.A."/>
            <person name="Haerty W."/>
            <person name="Hahn M.W."/>
            <person name="Halligan D.L."/>
            <person name="Halpern A.L."/>
            <person name="Halter G.M."/>
            <person name="Han M.V."/>
            <person name="Heger A."/>
            <person name="Hillier L."/>
            <person name="Hinrichs A.S."/>
            <person name="Holmes I."/>
            <person name="Hoskins R.A."/>
            <person name="Hubisz M.J."/>
            <person name="Hultmark D."/>
            <person name="Huntley M.A."/>
            <person name="Jaffe D.B."/>
            <person name="Jagadeeshan S."/>
            <person name="Jeck W.R."/>
            <person name="Johnson J."/>
            <person name="Jones C.D."/>
            <person name="Jordan W.C."/>
            <person name="Karpen G.H."/>
            <person name="Kataoka E."/>
            <person name="Keightley P.D."/>
            <person name="Kheradpour P."/>
            <person name="Kirkness E.F."/>
            <person name="Koerich L.B."/>
            <person name="Kristiansen K."/>
            <person name="Kudrna D."/>
            <person name="Kulathinal R.J."/>
            <person name="Kumar S."/>
            <person name="Kwok R."/>
            <person name="Lander E."/>
            <person name="Langley C.H."/>
            <person name="Lapoint R."/>
            <person name="Lazzaro B.P."/>
            <person name="Lee S.J."/>
            <person name="Levesque L."/>
            <person name="Li R."/>
            <person name="Lin C.F."/>
            <person name="Lin M.F."/>
            <person name="Lindblad-Toh K."/>
            <person name="Llopart A."/>
            <person name="Long M."/>
            <person name="Low L."/>
            <person name="Lozovsky E."/>
            <person name="Lu J."/>
            <person name="Luo M."/>
            <person name="Machado C.A."/>
            <person name="Makalowski W."/>
            <person name="Marzo M."/>
            <person name="Matsuda M."/>
            <person name="Matzkin L."/>
            <person name="McAllister B."/>
            <person name="McBride C.S."/>
            <person name="McKernan B."/>
            <person name="McKernan K."/>
            <person name="Mendez-Lago M."/>
            <person name="Minx P."/>
            <person name="Mollenhauer M.U."/>
            <person name="Montooth K."/>
            <person name="Mount S.M."/>
            <person name="Mu X."/>
            <person name="Myers E."/>
            <person name="Negre B."/>
            <person name="Newfeld S."/>
            <person name="Nielsen R."/>
            <person name="Noor M.A."/>
            <person name="O'Grady P."/>
            <person name="Pachter L."/>
            <person name="Papaceit M."/>
            <person name="Parisi M.J."/>
            <person name="Parisi M."/>
            <person name="Parts L."/>
            <person name="Pedersen J.S."/>
            <person name="Pesole G."/>
            <person name="Phillippy A.M."/>
            <person name="Ponting C.P."/>
            <person name="Pop M."/>
            <person name="Porcelli D."/>
            <person name="Powell J.R."/>
            <person name="Prohaska S."/>
            <person name="Pruitt K."/>
            <person name="Puig M."/>
            <person name="Quesneville H."/>
            <person name="Ram K.R."/>
            <person name="Rand D."/>
            <person name="Rasmussen M.D."/>
            <person name="Reed L.K."/>
            <person name="Reenan R."/>
            <person name="Reily A."/>
            <person name="Remington K.A."/>
            <person name="Rieger T.T."/>
            <person name="Ritchie M.G."/>
            <person name="Robin C."/>
            <person name="Rogers Y.H."/>
            <person name="Rohde C."/>
            <person name="Rozas J."/>
            <person name="Rubenfield M.J."/>
            <person name="Ruiz A."/>
            <person name="Russo S."/>
            <person name="Salzberg S.L."/>
            <person name="Sanchez-Gracia A."/>
            <person name="Saranga D.J."/>
            <person name="Sato H."/>
            <person name="Schaeffer S.W."/>
            <person name="Schatz M.C."/>
            <person name="Schlenke T."/>
            <person name="Schwartz R."/>
            <person name="Segarra C."/>
            <person name="Singh R.S."/>
            <person name="Sirot L."/>
            <person name="Sirota M."/>
            <person name="Sisneros N.B."/>
            <person name="Smith C.D."/>
            <person name="Smith T.F."/>
            <person name="Spieth J."/>
            <person name="Stage D.E."/>
            <person name="Stark A."/>
            <person name="Stephan W."/>
            <person name="Strausberg R.L."/>
            <person name="Strempel S."/>
            <person name="Sturgill D."/>
            <person name="Sutton G."/>
            <person name="Sutton G.G."/>
            <person name="Tao W."/>
            <person name="Teichmann S."/>
            <person name="Tobari Y.N."/>
            <person name="Tomimura Y."/>
            <person name="Tsolas J.M."/>
            <person name="Valente V.L."/>
            <person name="Venter E."/>
            <person name="Venter J.C."/>
            <person name="Vicario S."/>
            <person name="Vieira F.G."/>
            <person name="Vilella A.J."/>
            <person name="Villasante A."/>
            <person name="Walenz B."/>
            <person name="Wang J."/>
            <person name="Wasserman M."/>
            <person name="Watts T."/>
            <person name="Wilson D."/>
            <person name="Wilson R.K."/>
            <person name="Wing R.A."/>
            <person name="Wolfner M.F."/>
            <person name="Wong A."/>
            <person name="Wong G.K."/>
            <person name="Wu C.I."/>
            <person name="Wu G."/>
            <person name="Yamamoto D."/>
            <person name="Yang H.P."/>
            <person name="Yang S.P."/>
            <person name="Yorke J.A."/>
            <person name="Yoshida K."/>
            <person name="Zdobnov E."/>
            <person name="Zhang P."/>
            <person name="Zhang Y."/>
            <person name="Zimin A.V."/>
            <person name="Baldwin J."/>
            <person name="Abdouelleil A."/>
            <person name="Abdulkadir J."/>
            <person name="Abebe A."/>
            <person name="Abera B."/>
            <person name="Abreu J."/>
            <person name="Acer S.C."/>
            <person name="Aftuck L."/>
            <person name="Alexander A."/>
            <person name="An P."/>
            <person name="Anderson E."/>
            <person name="Anderson S."/>
            <person name="Arachi H."/>
            <person name="Azer M."/>
            <person name="Bachantsang P."/>
            <person name="Barry A."/>
            <person name="Bayul T."/>
            <person name="Berlin A."/>
            <person name="Bessette D."/>
            <person name="Bloom T."/>
            <person name="Blye J."/>
            <person name="Boguslavskiy L."/>
            <person name="Bonnet C."/>
            <person name="Boukhgalter B."/>
            <person name="Bourzgui I."/>
            <person name="Brown A."/>
            <person name="Cahill P."/>
            <person name="Channer S."/>
            <person name="Cheshatsang Y."/>
            <person name="Chuda L."/>
            <person name="Citroen M."/>
            <person name="Collymore A."/>
            <person name="Cooke P."/>
            <person name="Costello M."/>
            <person name="D'Aco K."/>
            <person name="Daza R."/>
            <person name="De Haan G."/>
            <person name="DeGray S."/>
            <person name="DeMaso C."/>
            <person name="Dhargay N."/>
            <person name="Dooley K."/>
            <person name="Dooley E."/>
            <person name="Doricent M."/>
            <person name="Dorje P."/>
            <person name="Dorjee K."/>
            <person name="Dupes A."/>
            <person name="Elong R."/>
            <person name="Falk J."/>
            <person name="Farina A."/>
            <person name="Faro S."/>
            <person name="Ferguson D."/>
            <person name="Fisher S."/>
            <person name="Foley C.D."/>
            <person name="Franke A."/>
            <person name="Friedrich D."/>
            <person name="Gadbois L."/>
            <person name="Gearin G."/>
            <person name="Gearin C.R."/>
            <person name="Giannoukos G."/>
            <person name="Goode T."/>
            <person name="Graham J."/>
            <person name="Grandbois E."/>
            <person name="Grewal S."/>
            <person name="Gyaltsen K."/>
            <person name="Hafez N."/>
            <person name="Hagos B."/>
            <person name="Hall J."/>
            <person name="Henson C."/>
            <person name="Hollinger A."/>
            <person name="Honan T."/>
            <person name="Huard M.D."/>
            <person name="Hughes L."/>
            <person name="Hurhula B."/>
            <person name="Husby M.E."/>
            <person name="Kamat A."/>
            <person name="Kanga B."/>
            <person name="Kashin S."/>
            <person name="Khazanovich D."/>
            <person name="Kisner P."/>
            <person name="Lance K."/>
            <person name="Lara M."/>
            <person name="Lee W."/>
            <person name="Lennon N."/>
            <person name="Letendre F."/>
            <person name="LeVine R."/>
            <person name="Lipovsky A."/>
            <person name="Liu X."/>
            <person name="Liu J."/>
            <person name="Liu S."/>
            <person name="Lokyitsang T."/>
            <person name="Lokyitsang Y."/>
            <person name="Lubonja R."/>
            <person name="Lui A."/>
            <person name="MacDonald P."/>
            <person name="Magnisalis V."/>
            <person name="Maru K."/>
            <person name="Matthews C."/>
            <person name="McCusker W."/>
            <person name="McDonough S."/>
            <person name="Mehta T."/>
            <person name="Meldrim J."/>
            <person name="Meneus L."/>
            <person name="Mihai O."/>
            <person name="Mihalev A."/>
            <person name="Mihova T."/>
            <person name="Mittelman R."/>
            <person name="Mlenga V."/>
            <person name="Montmayeur A."/>
            <person name="Mulrain L."/>
            <person name="Navidi A."/>
            <person name="Naylor J."/>
            <person name="Negash T."/>
            <person name="Nguyen T."/>
            <person name="Nguyen N."/>
            <person name="Nicol R."/>
            <person name="Norbu C."/>
            <person name="Norbu N."/>
            <person name="Novod N."/>
            <person name="O'Neill B."/>
            <person name="Osman S."/>
            <person name="Markiewicz E."/>
            <person name="Oyono O.L."/>
            <person name="Patti C."/>
            <person name="Phunkhang P."/>
            <person name="Pierre F."/>
            <person name="Priest M."/>
            <person name="Raghuraman S."/>
            <person name="Rege F."/>
            <person name="Reyes R."/>
            <person name="Rise C."/>
            <person name="Rogov P."/>
            <person name="Ross K."/>
            <person name="Ryan E."/>
            <person name="Settipalli S."/>
            <person name="Shea T."/>
            <person name="Sherpa N."/>
            <person name="Shi L."/>
            <person name="Shih D."/>
            <person name="Sparrow T."/>
            <person name="Spaulding J."/>
            <person name="Stalker J."/>
            <person name="Stange-Thomann N."/>
            <person name="Stavropoulos S."/>
            <person name="Stone C."/>
            <person name="Strader C."/>
            <person name="Tesfaye S."/>
            <person name="Thomson T."/>
            <person name="Thoulutsang Y."/>
            <person name="Thoulutsang D."/>
            <person name="Topham K."/>
            <person name="Topping I."/>
            <person name="Tsamla T."/>
            <person name="Vassiliev H."/>
            <person name="Vo A."/>
            <person name="Wangchuk T."/>
            <person name="Wangdi T."/>
            <person name="Weiand M."/>
            <person name="Wilkinson J."/>
            <person name="Wilson A."/>
            <person name="Yadav S."/>
            <person name="Young G."/>
            <person name="Yu Q."/>
            <person name="Zembek L."/>
            <person name="Zhong D."/>
            <person name="Zimmer A."/>
            <person name="Zwirko Z."/>
            <person name="Jaffe D.B."/>
            <person name="Alvarez P."/>
            <person name="Brockman W."/>
            <person name="Butler J."/>
            <person name="Chin C."/>
            <person name="Gnerre S."/>
            <person name="Grabherr M."/>
            <person name="Kleber M."/>
            <person name="Mauceli E."/>
            <person name="MacCallum I."/>
        </authorList>
    </citation>
    <scope>NUCLEOTIDE SEQUENCE [LARGE SCALE GENOMIC DNA]</scope>
    <source>
        <strain evidence="3">Tucson 15287-2541.00</strain>
    </source>
</reference>
<dbReference type="PhylomeDB" id="B4JHU0"/>
<evidence type="ECO:0000313" key="2">
    <source>
        <dbReference type="EMBL" id="EDV92848.1"/>
    </source>
</evidence>
<dbReference type="eggNOG" id="ENOG502T82C">
    <property type="taxonomic scope" value="Eukaryota"/>
</dbReference>
<gene>
    <name evidence="2" type="primary">Dgri\GH18987</name>
    <name evidence="2" type="ORF">Dgri_GH18987</name>
</gene>
<sequence>MESMPNTTLTSDLEHPDDGQYIWLPILVLVGVIVLAGLVYALSRSRRTLNCGYFKRRNATRYGYLSVDDGDGDSDVSMIGADEFDQPNSVASLLDARLQITPRYPQFNTDADDIA</sequence>
<protein>
    <submittedName>
        <fullName evidence="2">GH18987</fullName>
    </submittedName>
</protein>